<evidence type="ECO:0000313" key="8">
    <source>
        <dbReference type="EMBL" id="MBF9073442.1"/>
    </source>
</evidence>
<dbReference type="Gene3D" id="3.40.190.10">
    <property type="entry name" value="Periplasmic binding protein-like II"/>
    <property type="match status" value="1"/>
</dbReference>
<feature type="chain" id="PRO_5038324862" evidence="6">
    <location>
        <begin position="27"/>
        <end position="436"/>
    </location>
</feature>
<organism evidence="7 9">
    <name type="scientific">Streptacidiphilus fuscans</name>
    <dbReference type="NCBI Taxonomy" id="2789292"/>
    <lineage>
        <taxon>Bacteria</taxon>
        <taxon>Bacillati</taxon>
        <taxon>Actinomycetota</taxon>
        <taxon>Actinomycetes</taxon>
        <taxon>Kitasatosporales</taxon>
        <taxon>Streptomycetaceae</taxon>
        <taxon>Streptacidiphilus</taxon>
    </lineage>
</organism>
<dbReference type="PANTHER" id="PTHR43649:SF33">
    <property type="entry name" value="POLYGALACTURONAN_RHAMNOGALACTURONAN-BINDING PROTEIN YTCQ"/>
    <property type="match status" value="1"/>
</dbReference>
<reference evidence="7" key="1">
    <citation type="submission" date="2020-11" db="EMBL/GenBank/DDBJ databases">
        <title>Isolation and identification of active actinomycetes.</title>
        <authorList>
            <person name="Yu B."/>
        </authorList>
    </citation>
    <scope>NUCLEOTIDE SEQUENCE</scope>
    <source>
        <strain evidence="7">NEAU-YB345</strain>
    </source>
</reference>
<evidence type="ECO:0000256" key="2">
    <source>
        <dbReference type="ARBA" id="ARBA00022729"/>
    </source>
</evidence>
<keyword evidence="5" id="KW-0449">Lipoprotein</keyword>
<dbReference type="InterPro" id="IPR050490">
    <property type="entry name" value="Bact_solute-bd_prot1"/>
</dbReference>
<dbReference type="PROSITE" id="PS51257">
    <property type="entry name" value="PROKAR_LIPOPROTEIN"/>
    <property type="match status" value="1"/>
</dbReference>
<dbReference type="SUPFAM" id="SSF53850">
    <property type="entry name" value="Periplasmic binding protein-like II"/>
    <property type="match status" value="1"/>
</dbReference>
<evidence type="ECO:0000256" key="5">
    <source>
        <dbReference type="ARBA" id="ARBA00023288"/>
    </source>
</evidence>
<evidence type="ECO:0000313" key="7">
    <source>
        <dbReference type="EMBL" id="MBF9068988.1"/>
    </source>
</evidence>
<dbReference type="AlphaFoldDB" id="A0A931FCY7"/>
<dbReference type="Pfam" id="PF13416">
    <property type="entry name" value="SBP_bac_8"/>
    <property type="match status" value="1"/>
</dbReference>
<protein>
    <submittedName>
        <fullName evidence="7">Carbohydrate ABC transporter substrate-binding protein</fullName>
    </submittedName>
</protein>
<keyword evidence="3" id="KW-0472">Membrane</keyword>
<evidence type="ECO:0000256" key="6">
    <source>
        <dbReference type="SAM" id="SignalP"/>
    </source>
</evidence>
<dbReference type="RefSeq" id="WP_196194100.1">
    <property type="nucleotide sequence ID" value="NZ_JADPRT010000004.1"/>
</dbReference>
<evidence type="ECO:0000313" key="9">
    <source>
        <dbReference type="Proteomes" id="UP000657385"/>
    </source>
</evidence>
<dbReference type="PANTHER" id="PTHR43649">
    <property type="entry name" value="ARABINOSE-BINDING PROTEIN-RELATED"/>
    <property type="match status" value="1"/>
</dbReference>
<dbReference type="Proteomes" id="UP000657385">
    <property type="component" value="Unassembled WGS sequence"/>
</dbReference>
<keyword evidence="4" id="KW-0564">Palmitate</keyword>
<name>A0A931FCY7_9ACTN</name>
<keyword evidence="2 6" id="KW-0732">Signal</keyword>
<keyword evidence="9" id="KW-1185">Reference proteome</keyword>
<evidence type="ECO:0000256" key="1">
    <source>
        <dbReference type="ARBA" id="ARBA00022475"/>
    </source>
</evidence>
<evidence type="ECO:0000256" key="3">
    <source>
        <dbReference type="ARBA" id="ARBA00023136"/>
    </source>
</evidence>
<gene>
    <name evidence="7" type="ORF">I2501_13235</name>
    <name evidence="8" type="ORF">I2501_36050</name>
</gene>
<evidence type="ECO:0000256" key="4">
    <source>
        <dbReference type="ARBA" id="ARBA00023139"/>
    </source>
</evidence>
<accession>A0A931FCY7</accession>
<proteinExistence type="predicted"/>
<keyword evidence="1" id="KW-1003">Cell membrane</keyword>
<comment type="caution">
    <text evidence="7">The sequence shown here is derived from an EMBL/GenBank/DDBJ whole genome shotgun (WGS) entry which is preliminary data.</text>
</comment>
<dbReference type="InterPro" id="IPR006059">
    <property type="entry name" value="SBP"/>
</dbReference>
<sequence>MGRAMYTARRAAWIAAASALVLGLSACGSGGGTSSGGVAKAGSSFTYWSMWRADEPQAQVLKAAIADFTASTGIKVNVDWIGRDIAKKIGPAIAGHQAPDLWDESNDVVYGSTASAGQALDLSPVLSQQVPGENVPVSSVIPAKYFAMLPKDPNGSNHYLIPYEVAVNGMFFNSADPAVKAAMPTAPTDWNGLLKACSALKAKGTSCIASEGEDPWTNELYFDYLLNGAGVDFNQLANDKSGAAWDNPAVLKAAEEVDQLVKGGDLIPGYDATKYPAQETNWASGKAAFYMDGDYVTSEVSKEVPATWQMSAMLPPTATTPDVGLFGFAIPRQAKNVSAAEQFIDFFMQKKEMSGIATTALNITPRTDIPAPADLADAQKLLSAPSVRLPFDGMAGDWSPKVLDENYLNLWHGQLTPQQFVAACKAAQVSYWQTQG</sequence>
<dbReference type="EMBL" id="JADPRT010000022">
    <property type="protein sequence ID" value="MBF9073442.1"/>
    <property type="molecule type" value="Genomic_DNA"/>
</dbReference>
<dbReference type="EMBL" id="JADPRT010000004">
    <property type="protein sequence ID" value="MBF9068988.1"/>
    <property type="molecule type" value="Genomic_DNA"/>
</dbReference>
<feature type="signal peptide" evidence="6">
    <location>
        <begin position="1"/>
        <end position="26"/>
    </location>
</feature>